<proteinExistence type="predicted"/>
<dbReference type="EMBL" id="BANT01000038">
    <property type="protein sequence ID" value="GAC58376.1"/>
    <property type="molecule type" value="Genomic_DNA"/>
</dbReference>
<dbReference type="OrthoDB" id="4774779at2"/>
<gene>
    <name evidence="2" type="ORF">GOHSU_38_00150</name>
</gene>
<feature type="region of interest" description="Disordered" evidence="1">
    <location>
        <begin position="56"/>
        <end position="76"/>
    </location>
</feature>
<dbReference type="STRING" id="1121927.GOHSU_38_00150"/>
<dbReference type="Proteomes" id="UP000053405">
    <property type="component" value="Unassembled WGS sequence"/>
</dbReference>
<dbReference type="RefSeq" id="WP_005942387.1">
    <property type="nucleotide sequence ID" value="NZ_ATVK01000058.1"/>
</dbReference>
<comment type="caution">
    <text evidence="2">The sequence shown here is derived from an EMBL/GenBank/DDBJ whole genome shotgun (WGS) entry which is preliminary data.</text>
</comment>
<keyword evidence="3" id="KW-1185">Reference proteome</keyword>
<dbReference type="AlphaFoldDB" id="L7LCA8"/>
<name>L7LCA8_9ACTN</name>
<sequence length="76" mass="8044">MVGKIERNKDMLQEAVQNTAHRVGSIASIITTAVVDVTREVGDLISDGFEMREAAKQARLDAGSDDDTSTDGGAAH</sequence>
<reference evidence="2 3" key="1">
    <citation type="submission" date="2012-12" db="EMBL/GenBank/DDBJ databases">
        <title>Whole genome shotgun sequence of Gordonia hirsuta NBRC 16056.</title>
        <authorList>
            <person name="Isaki-Nakamura S."/>
            <person name="Hosoyama A."/>
            <person name="Tsuchikane K."/>
            <person name="Katsumata H."/>
            <person name="Baba S."/>
            <person name="Yamazaki S."/>
            <person name="Fujita N."/>
        </authorList>
    </citation>
    <scope>NUCLEOTIDE SEQUENCE [LARGE SCALE GENOMIC DNA]</scope>
    <source>
        <strain evidence="2 3">NBRC 16056</strain>
    </source>
</reference>
<protein>
    <submittedName>
        <fullName evidence="2">Uncharacterized protein</fullName>
    </submittedName>
</protein>
<evidence type="ECO:0000313" key="2">
    <source>
        <dbReference type="EMBL" id="GAC58376.1"/>
    </source>
</evidence>
<evidence type="ECO:0000313" key="3">
    <source>
        <dbReference type="Proteomes" id="UP000053405"/>
    </source>
</evidence>
<evidence type="ECO:0000256" key="1">
    <source>
        <dbReference type="SAM" id="MobiDB-lite"/>
    </source>
</evidence>
<accession>L7LCA8</accession>
<organism evidence="2 3">
    <name type="scientific">Gordonia hirsuta DSM 44140 = NBRC 16056</name>
    <dbReference type="NCBI Taxonomy" id="1121927"/>
    <lineage>
        <taxon>Bacteria</taxon>
        <taxon>Bacillati</taxon>
        <taxon>Actinomycetota</taxon>
        <taxon>Actinomycetes</taxon>
        <taxon>Mycobacteriales</taxon>
        <taxon>Gordoniaceae</taxon>
        <taxon>Gordonia</taxon>
    </lineage>
</organism>
<dbReference type="eggNOG" id="ENOG5033KCE">
    <property type="taxonomic scope" value="Bacteria"/>
</dbReference>